<dbReference type="PROSITE" id="PS50109">
    <property type="entry name" value="HIS_KIN"/>
    <property type="match status" value="1"/>
</dbReference>
<dbReference type="PANTHER" id="PTHR45339">
    <property type="entry name" value="HYBRID SIGNAL TRANSDUCTION HISTIDINE KINASE J"/>
    <property type="match status" value="1"/>
</dbReference>
<gene>
    <name evidence="8" type="ORF">Rhopal_006020-T1</name>
</gene>
<dbReference type="SMART" id="SM00387">
    <property type="entry name" value="HATPase_c"/>
    <property type="match status" value="1"/>
</dbReference>
<dbReference type="GO" id="GO:0000155">
    <property type="term" value="F:phosphorelay sensor kinase activity"/>
    <property type="evidence" value="ECO:0007669"/>
    <property type="project" value="InterPro"/>
</dbReference>
<dbReference type="SUPFAM" id="SSF52172">
    <property type="entry name" value="CheY-like"/>
    <property type="match status" value="1"/>
</dbReference>
<feature type="domain" description="Response regulatory" evidence="6">
    <location>
        <begin position="1534"/>
        <end position="1652"/>
    </location>
</feature>
<feature type="compositionally biased region" description="Low complexity" evidence="4">
    <location>
        <begin position="831"/>
        <end position="845"/>
    </location>
</feature>
<dbReference type="InterPro" id="IPR000700">
    <property type="entry name" value="PAS-assoc_C"/>
</dbReference>
<dbReference type="InterPro" id="IPR003661">
    <property type="entry name" value="HisK_dim/P_dom"/>
</dbReference>
<feature type="region of interest" description="Disordered" evidence="4">
    <location>
        <begin position="441"/>
        <end position="490"/>
    </location>
</feature>
<feature type="compositionally biased region" description="Low complexity" evidence="4">
    <location>
        <begin position="280"/>
        <end position="289"/>
    </location>
</feature>
<feature type="compositionally biased region" description="Polar residues" evidence="4">
    <location>
        <begin position="389"/>
        <end position="398"/>
    </location>
</feature>
<dbReference type="InterPro" id="IPR000014">
    <property type="entry name" value="PAS"/>
</dbReference>
<dbReference type="SMART" id="SM00086">
    <property type="entry name" value="PAC"/>
    <property type="match status" value="2"/>
</dbReference>
<dbReference type="InterPro" id="IPR036890">
    <property type="entry name" value="HATPase_C_sf"/>
</dbReference>
<feature type="region of interest" description="Disordered" evidence="4">
    <location>
        <begin position="258"/>
        <end position="317"/>
    </location>
</feature>
<dbReference type="Gene3D" id="3.30.565.10">
    <property type="entry name" value="Histidine kinase-like ATPase, C-terminal domain"/>
    <property type="match status" value="1"/>
</dbReference>
<feature type="region of interest" description="Disordered" evidence="4">
    <location>
        <begin position="1659"/>
        <end position="1725"/>
    </location>
</feature>
<feature type="compositionally biased region" description="Polar residues" evidence="4">
    <location>
        <begin position="550"/>
        <end position="560"/>
    </location>
</feature>
<dbReference type="SUPFAM" id="SSF55874">
    <property type="entry name" value="ATPase domain of HSP90 chaperone/DNA topoisomerase II/histidine kinase"/>
    <property type="match status" value="1"/>
</dbReference>
<dbReference type="PRINTS" id="PR00344">
    <property type="entry name" value="BCTRLSENSOR"/>
</dbReference>
<feature type="region of interest" description="Disordered" evidence="4">
    <location>
        <begin position="925"/>
        <end position="954"/>
    </location>
</feature>
<feature type="compositionally biased region" description="Low complexity" evidence="4">
    <location>
        <begin position="579"/>
        <end position="592"/>
    </location>
</feature>
<dbReference type="SMART" id="SM00091">
    <property type="entry name" value="PAS"/>
    <property type="match status" value="3"/>
</dbReference>
<dbReference type="FunFam" id="3.30.565.10:FF:000010">
    <property type="entry name" value="Sensor histidine kinase RcsC"/>
    <property type="match status" value="1"/>
</dbReference>
<dbReference type="Proteomes" id="UP001342314">
    <property type="component" value="Unassembled WGS sequence"/>
</dbReference>
<dbReference type="Gene3D" id="1.10.287.130">
    <property type="match status" value="1"/>
</dbReference>
<accession>A0AAV5GK28</accession>
<dbReference type="InterPro" id="IPR036097">
    <property type="entry name" value="HisK_dim/P_sf"/>
</dbReference>
<feature type="region of interest" description="Disordered" evidence="4">
    <location>
        <begin position="335"/>
        <end position="420"/>
    </location>
</feature>
<feature type="compositionally biased region" description="Low complexity" evidence="4">
    <location>
        <begin position="523"/>
        <end position="533"/>
    </location>
</feature>
<dbReference type="Pfam" id="PF08447">
    <property type="entry name" value="PAS_3"/>
    <property type="match status" value="1"/>
</dbReference>
<dbReference type="Pfam" id="PF02518">
    <property type="entry name" value="HATPase_c"/>
    <property type="match status" value="1"/>
</dbReference>
<comment type="caution">
    <text evidence="8">The sequence shown here is derived from an EMBL/GenBank/DDBJ whole genome shotgun (WGS) entry which is preliminary data.</text>
</comment>
<dbReference type="SUPFAM" id="SSF55785">
    <property type="entry name" value="PYP-like sensor domain (PAS domain)"/>
    <property type="match status" value="1"/>
</dbReference>
<dbReference type="InterPro" id="IPR005467">
    <property type="entry name" value="His_kinase_dom"/>
</dbReference>
<feature type="region of interest" description="Disordered" evidence="4">
    <location>
        <begin position="887"/>
        <end position="906"/>
    </location>
</feature>
<dbReference type="Pfam" id="PF00072">
    <property type="entry name" value="Response_reg"/>
    <property type="match status" value="1"/>
</dbReference>
<feature type="modified residue" description="4-aspartylphosphate" evidence="3">
    <location>
        <position position="1583"/>
    </location>
</feature>
<evidence type="ECO:0000259" key="6">
    <source>
        <dbReference type="PROSITE" id="PS50110"/>
    </source>
</evidence>
<feature type="compositionally biased region" description="Pro residues" evidence="4">
    <location>
        <begin position="270"/>
        <end position="279"/>
    </location>
</feature>
<feature type="domain" description="Histidine kinase" evidence="5">
    <location>
        <begin position="1289"/>
        <end position="1508"/>
    </location>
</feature>
<dbReference type="EMBL" id="BQKY01000012">
    <property type="protein sequence ID" value="GJN92975.1"/>
    <property type="molecule type" value="Genomic_DNA"/>
</dbReference>
<dbReference type="InterPro" id="IPR001610">
    <property type="entry name" value="PAC"/>
</dbReference>
<evidence type="ECO:0000313" key="8">
    <source>
        <dbReference type="EMBL" id="GJN92975.1"/>
    </source>
</evidence>
<sequence>MTRPAPPFLRTNSSPSSVSSAHITFPASRTDTGFDAVASSLLHALPLPHLVFDSFLRLHSLNDAARSTFGITSGHGGPSAAGADFPPGGADVFFCVTQEMQARAAAQAEASLPAEAKIRLELERLADRQEDRERGHGGAAIDWSWGEGDKVELKSGKVPGMRWAAEVKVTRFYPPSANPTARRSSSAEREKEQMHDWLNKGRHGSTQPSFTPSASSAWYSVLLLRPWRDPQPSSASNDRFLSHRRSFSLDTPIATASTSPFAQNYTPTAPDFPPVPPPTGATAPAVSSSPPAPPPVRRKDSYAASERTPTLGSALTAANPFGWSSIAQRRGSASLLSSASTTPQVGSSRNGDGSSWEFAQPFGATAEEAEEPGQRRDEASDEAGGVRRSSLTGASTNAAEWPGVNAPVAPGLSQRRDSSSLRLPHAALAAAKAITPKTALGRQLGGSAGSDSSGSGGSAGSLGSAGSPHSLASTAATSPSRRGSTVSPVIPETLKGMGISVSSAGIQLSQSSPLVVPPPEATPPATVSAAPLPAKDPRSPDLSTPGGGITPTQQNPTSQPFILPLPKPRQPHPLSFTRSASSSSSPASSASSQTGAPLYNPAPLASPRPTALPPLPVKVSPTQPETPALLKFAAIANLPKTGVIISDAEFTSGYVNALARELLMGVPSTDGMPSPSKEHSHLRADWWTLGEWSVEEEPWSSVSAGTQMSNSSQPFFSPSADLRANPFDAKDLTLSSIIASGEASFVEAGKGTAGTNLRIGRASESNRYRTTVAGILARSLVSDERKKAALGKNTLSPSGTSPGPAHDYTTPAGLRGFSTHGALRSPGGGSTASSSGSGSSSAQQTPQFVAAGGVGAQGRKPYKVFDASFSQRIIDPFEPLLEMCARRGDEPPAADPDNSDDDDDVAAGQITNGMVIGVEVEVWDAPTGPSSNPLKQDSFTATDPSQNFGQRKKRVRRRVVELTASPIYAPRADGSRQHLGGVLLIRDVTDERKRRASHTQLTSKRKAAAGDKSFKQILDNLPQMVWRTTPLGSHNYFNQTWYDYTGGEPETSLGLGWQSPFHEDDMPTCLKAWSHSLATGEPYAVEYRCRRHDGAWRWMLGRARPYRDADGKIQGWFGTCTDFDELYYMREQLRSTLQQNSAVVRGAGCLLIAIDSNLRVTFYEGAEKELILNAFNIQGPIEGQDFSVLQPPDEFRARVMKVISGESPQEQDEWQSQRARRYRCLLTPLTETRNGTTSIVGCIIVAHDITDLVKTQERLQQVYEERAKLQASETAATEASRLKSEFLALTSHELRTPIAHMLGLSELLLAEELTETQKSLASQILRSGDVLLEMIGQVLDMGKVEAGKLDLESRAFDLNELSSDARLFATAAKKKGLRFVEDVDEFHQQVMGDMPRLRQVLTNLLSNAVKFTKSGSITLRVKKLAEDGRSVRVCWTVQDTGVGIRKEAISQLFKPFHQADVSTSRQFGGTGLGLSISKNLIELMGGTITLESEYGVGTTMRAELTLEKAFDQVLELVDSKAPKVDEGLRKEDTWLLVVDDNELNRLIITKLLTKMSFNVDSVGNGYDALAAVEKKRYDLVILDHQMDGIDGLETMIRMRQSNNPQVANVKVVALTASALKGDQEKFLANGADGYLSKPVRSNVLEATILRTLAPTGPTIARRTSLTATPRNGGEPTFVGTPPAESSSETGFNFGGFKLDGPARQPDDVAPPRRRPSHPSYGEGST</sequence>
<proteinExistence type="predicted"/>
<dbReference type="SMART" id="SM00448">
    <property type="entry name" value="REC"/>
    <property type="match status" value="1"/>
</dbReference>
<feature type="region of interest" description="Disordered" evidence="4">
    <location>
        <begin position="1"/>
        <end position="21"/>
    </location>
</feature>
<feature type="compositionally biased region" description="Polar residues" evidence="4">
    <location>
        <begin position="343"/>
        <end position="353"/>
    </location>
</feature>
<evidence type="ECO:0000259" key="5">
    <source>
        <dbReference type="PROSITE" id="PS50109"/>
    </source>
</evidence>
<dbReference type="InterPro" id="IPR001789">
    <property type="entry name" value="Sig_transdc_resp-reg_receiver"/>
</dbReference>
<feature type="region of interest" description="Disordered" evidence="4">
    <location>
        <begin position="791"/>
        <end position="845"/>
    </location>
</feature>
<dbReference type="InterPro" id="IPR013655">
    <property type="entry name" value="PAS_fold_3"/>
</dbReference>
<keyword evidence="1 3" id="KW-0597">Phosphoprotein</keyword>
<feature type="compositionally biased region" description="Polar residues" evidence="4">
    <location>
        <begin position="10"/>
        <end position="21"/>
    </location>
</feature>
<dbReference type="Gene3D" id="3.30.450.20">
    <property type="entry name" value="PAS domain"/>
    <property type="match status" value="2"/>
</dbReference>
<dbReference type="InterPro" id="IPR035965">
    <property type="entry name" value="PAS-like_dom_sf"/>
</dbReference>
<keyword evidence="2" id="KW-0902">Two-component regulatory system</keyword>
<dbReference type="CDD" id="cd16922">
    <property type="entry name" value="HATPase_EvgS-ArcB-TorS-like"/>
    <property type="match status" value="1"/>
</dbReference>
<evidence type="ECO:0000256" key="3">
    <source>
        <dbReference type="PROSITE-ProRule" id="PRU00169"/>
    </source>
</evidence>
<feature type="compositionally biased region" description="Gly residues" evidence="4">
    <location>
        <begin position="443"/>
        <end position="460"/>
    </location>
</feature>
<feature type="region of interest" description="Disordered" evidence="4">
    <location>
        <begin position="174"/>
        <end position="194"/>
    </location>
</feature>
<keyword evidence="9" id="KW-1185">Reference proteome</keyword>
<dbReference type="Gene3D" id="3.40.50.2300">
    <property type="match status" value="1"/>
</dbReference>
<name>A0AAV5GK28_9BASI</name>
<dbReference type="Pfam" id="PF00512">
    <property type="entry name" value="HisKA"/>
    <property type="match status" value="1"/>
</dbReference>
<protein>
    <recommendedName>
        <fullName evidence="10">Histidine kinase</fullName>
    </recommendedName>
</protein>
<reference evidence="8 9" key="1">
    <citation type="submission" date="2021-12" db="EMBL/GenBank/DDBJ databases">
        <title>High titer production of polyol ester of fatty acids by Rhodotorula paludigena BS15 towards product separation-free biomass refinery.</title>
        <authorList>
            <person name="Mano J."/>
            <person name="Ono H."/>
            <person name="Tanaka T."/>
            <person name="Naito K."/>
            <person name="Sushida H."/>
            <person name="Ike M."/>
            <person name="Tokuyasu K."/>
            <person name="Kitaoka M."/>
        </authorList>
    </citation>
    <scope>NUCLEOTIDE SEQUENCE [LARGE SCALE GENOMIC DNA]</scope>
    <source>
        <strain evidence="8 9">BS15</strain>
    </source>
</reference>
<evidence type="ECO:0000256" key="2">
    <source>
        <dbReference type="ARBA" id="ARBA00023012"/>
    </source>
</evidence>
<feature type="region of interest" description="Disordered" evidence="4">
    <location>
        <begin position="511"/>
        <end position="620"/>
    </location>
</feature>
<dbReference type="SUPFAM" id="SSF47384">
    <property type="entry name" value="Homodimeric domain of signal transducing histidine kinase"/>
    <property type="match status" value="1"/>
</dbReference>
<dbReference type="SMART" id="SM00388">
    <property type="entry name" value="HisKA"/>
    <property type="match status" value="1"/>
</dbReference>
<dbReference type="CDD" id="cd00082">
    <property type="entry name" value="HisKA"/>
    <property type="match status" value="1"/>
</dbReference>
<dbReference type="PROSITE" id="PS50110">
    <property type="entry name" value="RESPONSE_REGULATORY"/>
    <property type="match status" value="1"/>
</dbReference>
<feature type="compositionally biased region" description="Pro residues" evidence="4">
    <location>
        <begin position="604"/>
        <end position="616"/>
    </location>
</feature>
<evidence type="ECO:0000256" key="4">
    <source>
        <dbReference type="SAM" id="MobiDB-lite"/>
    </source>
</evidence>
<dbReference type="InterPro" id="IPR011006">
    <property type="entry name" value="CheY-like_superfamily"/>
</dbReference>
<dbReference type="InterPro" id="IPR004358">
    <property type="entry name" value="Sig_transdc_His_kin-like_C"/>
</dbReference>
<feature type="compositionally biased region" description="Polar residues" evidence="4">
    <location>
        <begin position="474"/>
        <end position="487"/>
    </location>
</feature>
<evidence type="ECO:0000259" key="7">
    <source>
        <dbReference type="PROSITE" id="PS50113"/>
    </source>
</evidence>
<dbReference type="PROSITE" id="PS50113">
    <property type="entry name" value="PAC"/>
    <property type="match status" value="1"/>
</dbReference>
<feature type="domain" description="PAC" evidence="7">
    <location>
        <begin position="1083"/>
        <end position="1135"/>
    </location>
</feature>
<evidence type="ECO:0008006" key="10">
    <source>
        <dbReference type="Google" id="ProtNLM"/>
    </source>
</evidence>
<dbReference type="InterPro" id="IPR003594">
    <property type="entry name" value="HATPase_dom"/>
</dbReference>
<feature type="compositionally biased region" description="Basic and acidic residues" evidence="4">
    <location>
        <begin position="185"/>
        <end position="194"/>
    </location>
</feature>
<dbReference type="FunFam" id="3.30.450.20:FF:000099">
    <property type="entry name" value="Sensory box sensor histidine kinase"/>
    <property type="match status" value="1"/>
</dbReference>
<dbReference type="CDD" id="cd00130">
    <property type="entry name" value="PAS"/>
    <property type="match status" value="1"/>
</dbReference>
<feature type="compositionally biased region" description="Polar residues" evidence="4">
    <location>
        <begin position="928"/>
        <end position="949"/>
    </location>
</feature>
<dbReference type="NCBIfam" id="TIGR00229">
    <property type="entry name" value="sensory_box"/>
    <property type="match status" value="1"/>
</dbReference>
<dbReference type="PANTHER" id="PTHR45339:SF1">
    <property type="entry name" value="HYBRID SIGNAL TRANSDUCTION HISTIDINE KINASE J"/>
    <property type="match status" value="1"/>
</dbReference>
<feature type="compositionally biased region" description="Low complexity" evidence="4">
    <location>
        <begin position="461"/>
        <end position="473"/>
    </location>
</feature>
<evidence type="ECO:0000256" key="1">
    <source>
        <dbReference type="ARBA" id="ARBA00022553"/>
    </source>
</evidence>
<dbReference type="CDD" id="cd17546">
    <property type="entry name" value="REC_hyHK_CKI1_RcsC-like"/>
    <property type="match status" value="1"/>
</dbReference>
<evidence type="ECO:0000313" key="9">
    <source>
        <dbReference type="Proteomes" id="UP001342314"/>
    </source>
</evidence>
<organism evidence="8 9">
    <name type="scientific">Rhodotorula paludigena</name>
    <dbReference type="NCBI Taxonomy" id="86838"/>
    <lineage>
        <taxon>Eukaryota</taxon>
        <taxon>Fungi</taxon>
        <taxon>Dikarya</taxon>
        <taxon>Basidiomycota</taxon>
        <taxon>Pucciniomycotina</taxon>
        <taxon>Microbotryomycetes</taxon>
        <taxon>Sporidiobolales</taxon>
        <taxon>Sporidiobolaceae</taxon>
        <taxon>Rhodotorula</taxon>
    </lineage>
</organism>